<evidence type="ECO:0000313" key="1">
    <source>
        <dbReference type="EMBL" id="GAV07708.1"/>
    </source>
</evidence>
<accession>A0A1D1W678</accession>
<name>A0A1D1W678_RAMVA</name>
<protein>
    <submittedName>
        <fullName evidence="1">Uncharacterized protein</fullName>
    </submittedName>
</protein>
<sequence length="62" mass="6782">MITAPQVTAKFNLNPAAQRLWNNSMMTAVPLANRKDQAANGALQLPISDVSWMTNILALKDD</sequence>
<proteinExistence type="predicted"/>
<comment type="caution">
    <text evidence="1">The sequence shown here is derived from an EMBL/GenBank/DDBJ whole genome shotgun (WGS) entry which is preliminary data.</text>
</comment>
<dbReference type="EMBL" id="BDGG01000015">
    <property type="protein sequence ID" value="GAV07708.1"/>
    <property type="molecule type" value="Genomic_DNA"/>
</dbReference>
<organism evidence="1 2">
    <name type="scientific">Ramazzottius varieornatus</name>
    <name type="common">Water bear</name>
    <name type="synonym">Tardigrade</name>
    <dbReference type="NCBI Taxonomy" id="947166"/>
    <lineage>
        <taxon>Eukaryota</taxon>
        <taxon>Metazoa</taxon>
        <taxon>Ecdysozoa</taxon>
        <taxon>Tardigrada</taxon>
        <taxon>Eutardigrada</taxon>
        <taxon>Parachela</taxon>
        <taxon>Hypsibioidea</taxon>
        <taxon>Ramazzottiidae</taxon>
        <taxon>Ramazzottius</taxon>
    </lineage>
</organism>
<reference evidence="1 2" key="1">
    <citation type="journal article" date="2016" name="Nat. Commun.">
        <title>Extremotolerant tardigrade genome and improved radiotolerance of human cultured cells by tardigrade-unique protein.</title>
        <authorList>
            <person name="Hashimoto T."/>
            <person name="Horikawa D.D."/>
            <person name="Saito Y."/>
            <person name="Kuwahara H."/>
            <person name="Kozuka-Hata H."/>
            <person name="Shin-I T."/>
            <person name="Minakuchi Y."/>
            <person name="Ohishi K."/>
            <person name="Motoyama A."/>
            <person name="Aizu T."/>
            <person name="Enomoto A."/>
            <person name="Kondo K."/>
            <person name="Tanaka S."/>
            <person name="Hara Y."/>
            <person name="Koshikawa S."/>
            <person name="Sagara H."/>
            <person name="Miura T."/>
            <person name="Yokobori S."/>
            <person name="Miyagawa K."/>
            <person name="Suzuki Y."/>
            <person name="Kubo T."/>
            <person name="Oyama M."/>
            <person name="Kohara Y."/>
            <person name="Fujiyama A."/>
            <person name="Arakawa K."/>
            <person name="Katayama T."/>
            <person name="Toyoda A."/>
            <person name="Kunieda T."/>
        </authorList>
    </citation>
    <scope>NUCLEOTIDE SEQUENCE [LARGE SCALE GENOMIC DNA]</scope>
    <source>
        <strain evidence="1 2">YOKOZUNA-1</strain>
    </source>
</reference>
<keyword evidence="2" id="KW-1185">Reference proteome</keyword>
<gene>
    <name evidence="1" type="primary">RvY_17517-1</name>
    <name evidence="1" type="synonym">RvY_17517.1</name>
    <name evidence="1" type="ORF">RvY_17517</name>
</gene>
<evidence type="ECO:0000313" key="2">
    <source>
        <dbReference type="Proteomes" id="UP000186922"/>
    </source>
</evidence>
<dbReference type="Proteomes" id="UP000186922">
    <property type="component" value="Unassembled WGS sequence"/>
</dbReference>
<dbReference type="AlphaFoldDB" id="A0A1D1W678"/>